<evidence type="ECO:0000256" key="1">
    <source>
        <dbReference type="SAM" id="Phobius"/>
    </source>
</evidence>
<organism evidence="3 4">
    <name type="scientific">Pseudoxanthobacter soli DSM 19599</name>
    <dbReference type="NCBI Taxonomy" id="1123029"/>
    <lineage>
        <taxon>Bacteria</taxon>
        <taxon>Pseudomonadati</taxon>
        <taxon>Pseudomonadota</taxon>
        <taxon>Alphaproteobacteria</taxon>
        <taxon>Hyphomicrobiales</taxon>
        <taxon>Segnochrobactraceae</taxon>
        <taxon>Pseudoxanthobacter</taxon>
    </lineage>
</organism>
<dbReference type="GO" id="GO:0000271">
    <property type="term" value="P:polysaccharide biosynthetic process"/>
    <property type="evidence" value="ECO:0007669"/>
    <property type="project" value="TreeGrafter"/>
</dbReference>
<dbReference type="PANTHER" id="PTHR23028">
    <property type="entry name" value="ACETYLTRANSFERASE"/>
    <property type="match status" value="1"/>
</dbReference>
<gene>
    <name evidence="3" type="ORF">SAMN02745172_02358</name>
</gene>
<feature type="transmembrane region" description="Helical" evidence="1">
    <location>
        <begin position="269"/>
        <end position="288"/>
    </location>
</feature>
<keyword evidence="3" id="KW-0808">Transferase</keyword>
<feature type="domain" description="Acyltransferase 3" evidence="2">
    <location>
        <begin position="3"/>
        <end position="345"/>
    </location>
</feature>
<keyword evidence="3" id="KW-0012">Acyltransferase</keyword>
<dbReference type="Pfam" id="PF01757">
    <property type="entry name" value="Acyl_transf_3"/>
    <property type="match status" value="1"/>
</dbReference>
<feature type="transmembrane region" description="Helical" evidence="1">
    <location>
        <begin position="180"/>
        <end position="198"/>
    </location>
</feature>
<protein>
    <submittedName>
        <fullName evidence="3">Peptidoglycan/LPS O-acetylase OafA/YrhL, contains acyltransferase and SGNH-hydrolase domains</fullName>
    </submittedName>
</protein>
<proteinExistence type="predicted"/>
<keyword evidence="3" id="KW-0378">Hydrolase</keyword>
<dbReference type="AlphaFoldDB" id="A0A1M7ZLM5"/>
<dbReference type="GO" id="GO:0016747">
    <property type="term" value="F:acyltransferase activity, transferring groups other than amino-acyl groups"/>
    <property type="evidence" value="ECO:0007669"/>
    <property type="project" value="InterPro"/>
</dbReference>
<dbReference type="GO" id="GO:0016787">
    <property type="term" value="F:hydrolase activity"/>
    <property type="evidence" value="ECO:0007669"/>
    <property type="project" value="UniProtKB-KW"/>
</dbReference>
<name>A0A1M7ZLM5_9HYPH</name>
<sequence length="363" mass="40775">MGLIRIILALSVVFAHSGKYIFVGGQYAVQLFYIISGFLISYIIVERKRYNKISLFYLNRFLRLYPIYWFVAIITLALYACALLFPKLAPALMVTPDFFKVYREVGVNGLILLVFSNIALFGQDWVMFTGVREGVFRFVTDFRQSELPVWNGLLVPQAWTLGVELTFYLVAPFLLHRTRLVISLAAASVVLRILLIQFGPGGNDPWTYRFFPTELALFLGGALSHQFLRPAYERWLGRRYQAATKIATALVVLICVLFFTVPVTTASTLALFAAFLLGLPFLFSFQVGNALDRKIGDLSYPVYISHMIVIAPARAALDALAPGLTVTLVYPVTVAIVTLAISYVIEKYLGDPLEAIRSRIRRA</sequence>
<feature type="transmembrane region" description="Helical" evidence="1">
    <location>
        <begin position="105"/>
        <end position="122"/>
    </location>
</feature>
<feature type="transmembrane region" description="Helical" evidence="1">
    <location>
        <begin position="323"/>
        <end position="345"/>
    </location>
</feature>
<dbReference type="PANTHER" id="PTHR23028:SF53">
    <property type="entry name" value="ACYL_TRANSF_3 DOMAIN-CONTAINING PROTEIN"/>
    <property type="match status" value="1"/>
</dbReference>
<keyword evidence="1" id="KW-1133">Transmembrane helix</keyword>
<evidence type="ECO:0000259" key="2">
    <source>
        <dbReference type="Pfam" id="PF01757"/>
    </source>
</evidence>
<feature type="transmembrane region" description="Helical" evidence="1">
    <location>
        <begin position="27"/>
        <end position="45"/>
    </location>
</feature>
<dbReference type="RefSeq" id="WP_073628800.1">
    <property type="nucleotide sequence ID" value="NZ_FRXO01000004.1"/>
</dbReference>
<feature type="transmembrane region" description="Helical" evidence="1">
    <location>
        <begin position="210"/>
        <end position="228"/>
    </location>
</feature>
<reference evidence="3 4" key="1">
    <citation type="submission" date="2016-12" db="EMBL/GenBank/DDBJ databases">
        <authorList>
            <person name="Song W.-J."/>
            <person name="Kurnit D.M."/>
        </authorList>
    </citation>
    <scope>NUCLEOTIDE SEQUENCE [LARGE SCALE GENOMIC DNA]</scope>
    <source>
        <strain evidence="3 4">DSM 19599</strain>
    </source>
</reference>
<keyword evidence="4" id="KW-1185">Reference proteome</keyword>
<dbReference type="InterPro" id="IPR050879">
    <property type="entry name" value="Acyltransferase_3"/>
</dbReference>
<keyword evidence="1" id="KW-0472">Membrane</keyword>
<dbReference type="EMBL" id="FRXO01000004">
    <property type="protein sequence ID" value="SHO65712.1"/>
    <property type="molecule type" value="Genomic_DNA"/>
</dbReference>
<evidence type="ECO:0000313" key="4">
    <source>
        <dbReference type="Proteomes" id="UP000186406"/>
    </source>
</evidence>
<feature type="transmembrane region" description="Helical" evidence="1">
    <location>
        <begin position="66"/>
        <end position="85"/>
    </location>
</feature>
<dbReference type="Proteomes" id="UP000186406">
    <property type="component" value="Unassembled WGS sequence"/>
</dbReference>
<evidence type="ECO:0000313" key="3">
    <source>
        <dbReference type="EMBL" id="SHO65712.1"/>
    </source>
</evidence>
<keyword evidence="1" id="KW-0812">Transmembrane</keyword>
<accession>A0A1M7ZLM5</accession>
<dbReference type="GO" id="GO:0016020">
    <property type="term" value="C:membrane"/>
    <property type="evidence" value="ECO:0007669"/>
    <property type="project" value="TreeGrafter"/>
</dbReference>
<dbReference type="InterPro" id="IPR002656">
    <property type="entry name" value="Acyl_transf_3_dom"/>
</dbReference>